<dbReference type="SUPFAM" id="SSF161098">
    <property type="entry name" value="MetI-like"/>
    <property type="match status" value="1"/>
</dbReference>
<reference evidence="11 12" key="1">
    <citation type="submission" date="2015-12" db="EMBL/GenBank/DDBJ databases">
        <authorList>
            <person name="Shamseldin A."/>
            <person name="Moawad H."/>
            <person name="Abd El-Rahim W.M."/>
            <person name="Sadowsky M.J."/>
        </authorList>
    </citation>
    <scope>NUCLEOTIDE SEQUENCE [LARGE SCALE GENOMIC DNA]</scope>
    <source>
        <strain evidence="11 12">WF1</strain>
    </source>
</reference>
<protein>
    <recommendedName>
        <fullName evidence="3 9">sn-glycerol-3-phosphate transport system permease protein UgpE</fullName>
    </recommendedName>
</protein>
<evidence type="ECO:0000256" key="7">
    <source>
        <dbReference type="ARBA" id="ARBA00022989"/>
    </source>
</evidence>
<accession>A0A1V8M1N1</accession>
<evidence type="ECO:0000256" key="3">
    <source>
        <dbReference type="ARBA" id="ARBA00020515"/>
    </source>
</evidence>
<dbReference type="Pfam" id="PF00528">
    <property type="entry name" value="BPD_transp_1"/>
    <property type="match status" value="1"/>
</dbReference>
<comment type="subcellular location">
    <subcellularLocation>
        <location evidence="9">Cell inner membrane</location>
        <topology evidence="9">Multi-pass membrane protein</topology>
    </subcellularLocation>
    <subcellularLocation>
        <location evidence="1">Cell membrane</location>
        <topology evidence="1">Multi-pass membrane protein</topology>
    </subcellularLocation>
</comment>
<evidence type="ECO:0000256" key="8">
    <source>
        <dbReference type="ARBA" id="ARBA00023136"/>
    </source>
</evidence>
<feature type="transmembrane region" description="Helical" evidence="9">
    <location>
        <begin position="7"/>
        <end position="25"/>
    </location>
</feature>
<feature type="transmembrane region" description="Helical" evidence="9">
    <location>
        <begin position="55"/>
        <end position="73"/>
    </location>
</feature>
<evidence type="ECO:0000256" key="4">
    <source>
        <dbReference type="ARBA" id="ARBA00022448"/>
    </source>
</evidence>
<keyword evidence="8 9" id="KW-0472">Membrane</keyword>
<evidence type="ECO:0000256" key="6">
    <source>
        <dbReference type="ARBA" id="ARBA00022692"/>
    </source>
</evidence>
<dbReference type="OrthoDB" id="9815445at2"/>
<evidence type="ECO:0000256" key="5">
    <source>
        <dbReference type="ARBA" id="ARBA00022475"/>
    </source>
</evidence>
<organism evidence="11 12">
    <name type="scientific">Methyloprofundus sedimenti</name>
    <dbReference type="NCBI Taxonomy" id="1420851"/>
    <lineage>
        <taxon>Bacteria</taxon>
        <taxon>Pseudomonadati</taxon>
        <taxon>Pseudomonadota</taxon>
        <taxon>Gammaproteobacteria</taxon>
        <taxon>Methylococcales</taxon>
        <taxon>Methylococcaceae</taxon>
        <taxon>Methyloprofundus</taxon>
    </lineage>
</organism>
<evidence type="ECO:0000313" key="11">
    <source>
        <dbReference type="EMBL" id="OQK15470.1"/>
    </source>
</evidence>
<keyword evidence="7 9" id="KW-1133">Transmembrane helix</keyword>
<dbReference type="Gene3D" id="1.10.3720.10">
    <property type="entry name" value="MetI-like"/>
    <property type="match status" value="1"/>
</dbReference>
<sequence length="88" mass="9939">MPNSKPVIATSAIIVFLGMWNQYLWPILVIQGQEYRPVIPGIQQFFGHTNSWGEIMAYATLITLPVLLVFIFFQRRIVESVVSSGIKG</sequence>
<keyword evidence="4 9" id="KW-0813">Transport</keyword>
<dbReference type="PANTHER" id="PTHR43744:SF8">
    <property type="entry name" value="SN-GLYCEROL-3-PHOSPHATE TRANSPORT SYSTEM PERMEASE PROTEIN UGPE"/>
    <property type="match status" value="1"/>
</dbReference>
<keyword evidence="12" id="KW-1185">Reference proteome</keyword>
<dbReference type="GO" id="GO:0055085">
    <property type="term" value="P:transmembrane transport"/>
    <property type="evidence" value="ECO:0007669"/>
    <property type="project" value="InterPro"/>
</dbReference>
<keyword evidence="6 9" id="KW-0812">Transmembrane</keyword>
<dbReference type="PANTHER" id="PTHR43744">
    <property type="entry name" value="ABC TRANSPORTER PERMEASE PROTEIN MG189-RELATED-RELATED"/>
    <property type="match status" value="1"/>
</dbReference>
<comment type="caution">
    <text evidence="9">Lacks conserved residue(s) required for the propagation of feature annotation.</text>
</comment>
<evidence type="ECO:0000256" key="1">
    <source>
        <dbReference type="ARBA" id="ARBA00004651"/>
    </source>
</evidence>
<keyword evidence="9" id="KW-0997">Cell inner membrane</keyword>
<proteinExistence type="predicted"/>
<dbReference type="InterPro" id="IPR035906">
    <property type="entry name" value="MetI-like_sf"/>
</dbReference>
<comment type="function">
    <text evidence="9">Part of the ABC transporter complex UgpBAEC involved in sn-glycerol-3-phosphate (G3P) import. Probably responsible for the translocation of the substrate across the membrane.</text>
</comment>
<dbReference type="InterPro" id="IPR000515">
    <property type="entry name" value="MetI-like"/>
</dbReference>
<evidence type="ECO:0000313" key="12">
    <source>
        <dbReference type="Proteomes" id="UP000191980"/>
    </source>
</evidence>
<evidence type="ECO:0000256" key="2">
    <source>
        <dbReference type="ARBA" id="ARBA00011557"/>
    </source>
</evidence>
<gene>
    <name evidence="9" type="primary">ugpE</name>
    <name evidence="11" type="ORF">AU255_14670</name>
</gene>
<feature type="domain" description="ABC transmembrane type-1" evidence="10">
    <location>
        <begin position="1"/>
        <end position="79"/>
    </location>
</feature>
<dbReference type="STRING" id="1420851.AU255_14670"/>
<keyword evidence="5 9" id="KW-1003">Cell membrane</keyword>
<comment type="subunit">
    <text evidence="2 9">The complex is composed of two ATP-binding proteins (UgpC), two transmembrane proteins (UgpA and UgpE) and a solute-binding protein (UgpB).</text>
</comment>
<dbReference type="Proteomes" id="UP000191980">
    <property type="component" value="Unassembled WGS sequence"/>
</dbReference>
<dbReference type="GO" id="GO:0005886">
    <property type="term" value="C:plasma membrane"/>
    <property type="evidence" value="ECO:0007669"/>
    <property type="project" value="UniProtKB-SubCell"/>
</dbReference>
<dbReference type="AlphaFoldDB" id="A0A1V8M1N1"/>
<dbReference type="EMBL" id="LPUF01000003">
    <property type="protein sequence ID" value="OQK15470.1"/>
    <property type="molecule type" value="Genomic_DNA"/>
</dbReference>
<evidence type="ECO:0000259" key="10">
    <source>
        <dbReference type="Pfam" id="PF00528"/>
    </source>
</evidence>
<comment type="caution">
    <text evidence="11">The sequence shown here is derived from an EMBL/GenBank/DDBJ whole genome shotgun (WGS) entry which is preliminary data.</text>
</comment>
<evidence type="ECO:0000256" key="9">
    <source>
        <dbReference type="RuleBase" id="RU363056"/>
    </source>
</evidence>
<dbReference type="RefSeq" id="WP_080523718.1">
    <property type="nucleotide sequence ID" value="NZ_LPUF01000003.1"/>
</dbReference>
<name>A0A1V8M1N1_9GAMM</name>